<evidence type="ECO:0000313" key="6">
    <source>
        <dbReference type="EMBL" id="EZF55913.1"/>
    </source>
</evidence>
<evidence type="ECO:0000256" key="1">
    <source>
        <dbReference type="ARBA" id="ARBA00010617"/>
    </source>
</evidence>
<keyword evidence="2 5" id="KW-0479">Metal-binding</keyword>
<keyword evidence="5" id="KW-0349">Heme</keyword>
<dbReference type="InterPro" id="IPR002397">
    <property type="entry name" value="Cyt_P450_B"/>
</dbReference>
<dbReference type="InterPro" id="IPR001128">
    <property type="entry name" value="Cyt_P450"/>
</dbReference>
<keyword evidence="4 5" id="KW-0408">Iron</keyword>
<dbReference type="GO" id="GO:0005506">
    <property type="term" value="F:iron ion binding"/>
    <property type="evidence" value="ECO:0007669"/>
    <property type="project" value="InterPro"/>
</dbReference>
<dbReference type="InterPro" id="IPR017972">
    <property type="entry name" value="Cyt_P450_CS"/>
</dbReference>
<reference evidence="6" key="1">
    <citation type="submission" date="2014-02" db="EMBL/GenBank/DDBJ databases">
        <title>The Genome Sequence of Trichophyton rubrum (morphotype fischeri) CBS 288.86.</title>
        <authorList>
            <consortium name="The Broad Institute Genomics Platform"/>
            <person name="Cuomo C.A."/>
            <person name="White T.C."/>
            <person name="Graser Y."/>
            <person name="Martinez-Rossi N."/>
            <person name="Heitman J."/>
            <person name="Young S.K."/>
            <person name="Zeng Q."/>
            <person name="Gargeya S."/>
            <person name="Abouelleil A."/>
            <person name="Alvarado L."/>
            <person name="Chapman S.B."/>
            <person name="Gainer-Dewar J."/>
            <person name="Goldberg J."/>
            <person name="Griggs A."/>
            <person name="Gujja S."/>
            <person name="Hansen M."/>
            <person name="Howarth C."/>
            <person name="Imamovic A."/>
            <person name="Larimer J."/>
            <person name="Martinez D."/>
            <person name="Murphy C."/>
            <person name="Pearson M.D."/>
            <person name="Persinoti G."/>
            <person name="Poon T."/>
            <person name="Priest M."/>
            <person name="Roberts A.D."/>
            <person name="Saif S."/>
            <person name="Shea T.D."/>
            <person name="Sykes S.N."/>
            <person name="Wortman J."/>
            <person name="Nusbaum C."/>
            <person name="Birren B."/>
        </authorList>
    </citation>
    <scope>NUCLEOTIDE SEQUENCE [LARGE SCALE GENOMIC DNA]</scope>
    <source>
        <strain evidence="6">CBS 288.86</strain>
    </source>
</reference>
<protein>
    <recommendedName>
        <fullName evidence="7">Cytochrome P450</fullName>
    </recommendedName>
</protein>
<evidence type="ECO:0008006" key="7">
    <source>
        <dbReference type="Google" id="ProtNLM"/>
    </source>
</evidence>
<evidence type="ECO:0000256" key="4">
    <source>
        <dbReference type="ARBA" id="ARBA00023004"/>
    </source>
</evidence>
<dbReference type="GO" id="GO:0016705">
    <property type="term" value="F:oxidoreductase activity, acting on paired donors, with incorporation or reduction of molecular oxygen"/>
    <property type="evidence" value="ECO:0007669"/>
    <property type="project" value="InterPro"/>
</dbReference>
<comment type="similarity">
    <text evidence="1 5">Belongs to the cytochrome P450 family.</text>
</comment>
<dbReference type="Gene3D" id="1.10.630.10">
    <property type="entry name" value="Cytochrome P450"/>
    <property type="match status" value="1"/>
</dbReference>
<dbReference type="Proteomes" id="UP000023758">
    <property type="component" value="Unassembled WGS sequence"/>
</dbReference>
<accession>A0A022WCT7</accession>
<dbReference type="EMBL" id="KK207732">
    <property type="protein sequence ID" value="EZF55913.1"/>
    <property type="molecule type" value="Genomic_DNA"/>
</dbReference>
<sequence length="150" mass="16301">MKSVVALYRDVAVTTEVQDGDMNILLKPSQRVACNLVTASMDPTVFPNPTKVDLTRSLGSYIHFGYGPHTCLGAEMCNLALTSMLKVFCQLEALRRTPGPQGHLKTAPGPAGLTLYMPEDQSCYSPFPVSMKVQWDGSLPPIKGEQTAKN</sequence>
<dbReference type="AlphaFoldDB" id="A0A022WCT7"/>
<evidence type="ECO:0000256" key="2">
    <source>
        <dbReference type="ARBA" id="ARBA00022723"/>
    </source>
</evidence>
<dbReference type="PRINTS" id="PR00359">
    <property type="entry name" value="BP450"/>
</dbReference>
<dbReference type="GO" id="GO:0004497">
    <property type="term" value="F:monooxygenase activity"/>
    <property type="evidence" value="ECO:0007669"/>
    <property type="project" value="UniProtKB-KW"/>
</dbReference>
<keyword evidence="3 5" id="KW-0560">Oxidoreductase</keyword>
<dbReference type="Pfam" id="PF00067">
    <property type="entry name" value="p450"/>
    <property type="match status" value="1"/>
</dbReference>
<dbReference type="GO" id="GO:0020037">
    <property type="term" value="F:heme binding"/>
    <property type="evidence" value="ECO:0007669"/>
    <property type="project" value="InterPro"/>
</dbReference>
<dbReference type="PROSITE" id="PS00086">
    <property type="entry name" value="CYTOCHROME_P450"/>
    <property type="match status" value="1"/>
</dbReference>
<dbReference type="HOGENOM" id="CLU_1749223_0_0_1"/>
<evidence type="ECO:0000256" key="5">
    <source>
        <dbReference type="RuleBase" id="RU000461"/>
    </source>
</evidence>
<gene>
    <name evidence="6" type="ORF">H103_01546</name>
</gene>
<evidence type="ECO:0000256" key="3">
    <source>
        <dbReference type="ARBA" id="ARBA00023002"/>
    </source>
</evidence>
<name>A0A022WCT7_TRIRU</name>
<organism evidence="6">
    <name type="scientific">Trichophyton rubrum CBS 288.86</name>
    <dbReference type="NCBI Taxonomy" id="1215330"/>
    <lineage>
        <taxon>Eukaryota</taxon>
        <taxon>Fungi</taxon>
        <taxon>Dikarya</taxon>
        <taxon>Ascomycota</taxon>
        <taxon>Pezizomycotina</taxon>
        <taxon>Eurotiomycetes</taxon>
        <taxon>Eurotiomycetidae</taxon>
        <taxon>Onygenales</taxon>
        <taxon>Arthrodermataceae</taxon>
        <taxon>Trichophyton</taxon>
    </lineage>
</organism>
<dbReference type="SUPFAM" id="SSF48264">
    <property type="entry name" value="Cytochrome P450"/>
    <property type="match status" value="1"/>
</dbReference>
<dbReference type="InterPro" id="IPR036396">
    <property type="entry name" value="Cyt_P450_sf"/>
</dbReference>
<proteinExistence type="inferred from homology"/>
<keyword evidence="5" id="KW-0503">Monooxygenase</keyword>